<dbReference type="RefSeq" id="XP_009519766.1">
    <property type="nucleotide sequence ID" value="XM_009521471.1"/>
</dbReference>
<keyword evidence="4" id="KW-1185">Reference proteome</keyword>
<feature type="transmembrane region" description="Helical" evidence="1">
    <location>
        <begin position="56"/>
        <end position="74"/>
    </location>
</feature>
<dbReference type="InterPro" id="IPR002048">
    <property type="entry name" value="EF_hand_dom"/>
</dbReference>
<dbReference type="GO" id="GO:0005509">
    <property type="term" value="F:calcium ion binding"/>
    <property type="evidence" value="ECO:0007669"/>
    <property type="project" value="InterPro"/>
</dbReference>
<proteinExistence type="predicted"/>
<dbReference type="InParanoid" id="G4YWY0"/>
<evidence type="ECO:0000313" key="3">
    <source>
        <dbReference type="EMBL" id="EGZ24478.1"/>
    </source>
</evidence>
<gene>
    <name evidence="3" type="ORF">PHYSODRAFT_260187</name>
</gene>
<reference evidence="3 4" key="1">
    <citation type="journal article" date="2006" name="Science">
        <title>Phytophthora genome sequences uncover evolutionary origins and mechanisms of pathogenesis.</title>
        <authorList>
            <person name="Tyler B.M."/>
            <person name="Tripathy S."/>
            <person name="Zhang X."/>
            <person name="Dehal P."/>
            <person name="Jiang R.H."/>
            <person name="Aerts A."/>
            <person name="Arredondo F.D."/>
            <person name="Baxter L."/>
            <person name="Bensasson D."/>
            <person name="Beynon J.L."/>
            <person name="Chapman J."/>
            <person name="Damasceno C.M."/>
            <person name="Dorrance A.E."/>
            <person name="Dou D."/>
            <person name="Dickerman A.W."/>
            <person name="Dubchak I.L."/>
            <person name="Garbelotto M."/>
            <person name="Gijzen M."/>
            <person name="Gordon S.G."/>
            <person name="Govers F."/>
            <person name="Grunwald N.J."/>
            <person name="Huang W."/>
            <person name="Ivors K.L."/>
            <person name="Jones R.W."/>
            <person name="Kamoun S."/>
            <person name="Krampis K."/>
            <person name="Lamour K.H."/>
            <person name="Lee M.K."/>
            <person name="McDonald W.H."/>
            <person name="Medina M."/>
            <person name="Meijer H.J."/>
            <person name="Nordberg E.K."/>
            <person name="Maclean D.J."/>
            <person name="Ospina-Giraldo M.D."/>
            <person name="Morris P.F."/>
            <person name="Phuntumart V."/>
            <person name="Putnam N.H."/>
            <person name="Rash S."/>
            <person name="Rose J.K."/>
            <person name="Sakihama Y."/>
            <person name="Salamov A.A."/>
            <person name="Savidor A."/>
            <person name="Scheuring C.F."/>
            <person name="Smith B.M."/>
            <person name="Sobral B.W."/>
            <person name="Terry A."/>
            <person name="Torto-Alalibo T.A."/>
            <person name="Win J."/>
            <person name="Xu Z."/>
            <person name="Zhang H."/>
            <person name="Grigoriev I.V."/>
            <person name="Rokhsar D.S."/>
            <person name="Boore J.L."/>
        </authorList>
    </citation>
    <scope>NUCLEOTIDE SEQUENCE [LARGE SCALE GENOMIC DNA]</scope>
    <source>
        <strain evidence="3 4">P6497</strain>
    </source>
</reference>
<dbReference type="InterPro" id="IPR011992">
    <property type="entry name" value="EF-hand-dom_pair"/>
</dbReference>
<name>G4YWY0_PHYSP</name>
<dbReference type="Gene3D" id="1.10.238.10">
    <property type="entry name" value="EF-hand"/>
    <property type="match status" value="1"/>
</dbReference>
<feature type="transmembrane region" description="Helical" evidence="1">
    <location>
        <begin position="237"/>
        <end position="258"/>
    </location>
</feature>
<sequence length="563" mass="63487">MAGGSVFRVGEDVELFRVLVLLSALATCLLVFEAALHHLEHHLARHDKYQHMLKKVYRELMILGLLSFIIKMLTEVGGIDGYSGTMLAFQVADLIIFILAIALVLQAIWVLVLLRGHNKRIDRAELITTQDLVDVLNFSQNGISSRCCWGGKAPNEDLFKDEIVRHRLLRHLFPRRFGLPQLFPFSKYLRRAQANSIVHMIEVEPSMWLLLLGMAWAFSAVVQILDDFEVEVRYELIETLMAFAWVLVLLHVLVLLYFRWCVRRLLAIAGYSKEKAVLAENLNAVAEQEASAWQSEAADSALDNMNRIHAEHEELEHEHKAEHRGILRSDAGLQLVASCLRNVPRILCKKRSVSGPGGVQPGSPDVSLQGFSRKIWHVVVMFMTILNGFFVALMVQGAVYSFDEINDKVGIIPVILIPLPLLINGLLLQKSIFRAFVLICSVIRIDAGTLGEVVHHFSEIVELRAEFATSVTRCLKEGGATIADLKKALQSYDLDRTGVVDIDRLRTVLASFGFHLTRFRFSSVVKLLFELQGTRVEYAQLIQLVTLIQQEQCLEDGHAGQHY</sequence>
<keyword evidence="1" id="KW-0472">Membrane</keyword>
<dbReference type="AlphaFoldDB" id="G4YWY0"/>
<feature type="transmembrane region" description="Helical" evidence="1">
    <location>
        <begin position="207"/>
        <end position="225"/>
    </location>
</feature>
<organism evidence="3 4">
    <name type="scientific">Phytophthora sojae (strain P6497)</name>
    <name type="common">Soybean stem and root rot agent</name>
    <name type="synonym">Phytophthora megasperma f. sp. glycines</name>
    <dbReference type="NCBI Taxonomy" id="1094619"/>
    <lineage>
        <taxon>Eukaryota</taxon>
        <taxon>Sar</taxon>
        <taxon>Stramenopiles</taxon>
        <taxon>Oomycota</taxon>
        <taxon>Peronosporomycetes</taxon>
        <taxon>Peronosporales</taxon>
        <taxon>Peronosporaceae</taxon>
        <taxon>Phytophthora</taxon>
    </lineage>
</organism>
<feature type="domain" description="EF-hand" evidence="2">
    <location>
        <begin position="480"/>
        <end position="515"/>
    </location>
</feature>
<dbReference type="GeneID" id="20639161"/>
<dbReference type="OMA" id="LTHACKR"/>
<keyword evidence="1" id="KW-1133">Transmembrane helix</keyword>
<dbReference type="STRING" id="1094619.G4YWY0"/>
<dbReference type="Proteomes" id="UP000002640">
    <property type="component" value="Unassembled WGS sequence"/>
</dbReference>
<dbReference type="PROSITE" id="PS50222">
    <property type="entry name" value="EF_HAND_2"/>
    <property type="match status" value="1"/>
</dbReference>
<protein>
    <recommendedName>
        <fullName evidence="2">EF-hand domain-containing protein</fullName>
    </recommendedName>
</protein>
<dbReference type="EMBL" id="JH159152">
    <property type="protein sequence ID" value="EGZ24478.1"/>
    <property type="molecule type" value="Genomic_DNA"/>
</dbReference>
<feature type="transmembrane region" description="Helical" evidence="1">
    <location>
        <begin position="94"/>
        <end position="114"/>
    </location>
</feature>
<feature type="transmembrane region" description="Helical" evidence="1">
    <location>
        <begin position="15"/>
        <end position="36"/>
    </location>
</feature>
<evidence type="ECO:0000313" key="4">
    <source>
        <dbReference type="Proteomes" id="UP000002640"/>
    </source>
</evidence>
<feature type="transmembrane region" description="Helical" evidence="1">
    <location>
        <begin position="411"/>
        <end position="428"/>
    </location>
</feature>
<dbReference type="KEGG" id="psoj:PHYSODRAFT_260187"/>
<evidence type="ECO:0000256" key="1">
    <source>
        <dbReference type="SAM" id="Phobius"/>
    </source>
</evidence>
<feature type="transmembrane region" description="Helical" evidence="1">
    <location>
        <begin position="375"/>
        <end position="399"/>
    </location>
</feature>
<evidence type="ECO:0000259" key="2">
    <source>
        <dbReference type="PROSITE" id="PS50222"/>
    </source>
</evidence>
<keyword evidence="1" id="KW-0812">Transmembrane</keyword>
<accession>G4YWY0</accession>
<dbReference type="SUPFAM" id="SSF47473">
    <property type="entry name" value="EF-hand"/>
    <property type="match status" value="1"/>
</dbReference>